<dbReference type="RefSeq" id="WP_308717738.1">
    <property type="nucleotide sequence ID" value="NZ_JAVHUY010000057.1"/>
</dbReference>
<evidence type="ECO:0000313" key="2">
    <source>
        <dbReference type="EMBL" id="MDQ7910495.1"/>
    </source>
</evidence>
<sequence>MTAVIPTDHHFPWTEEEYLALGETEDRVELFEGDLHVSSSPTPRHQRICGKLFMILDTPAEACGLHVHGAINLRLKPGTIVIPDLTITSTIDFDARVVAADRAKLVCEVTSPSNATTDKVLKMHYYAEAGIPWYLLVEHQTATLRLHRLENNAYVRHATVRPGDVLRLIEPVTAEIRPESLLPPH</sequence>
<dbReference type="Proteomes" id="UP001230908">
    <property type="component" value="Unassembled WGS sequence"/>
</dbReference>
<dbReference type="Pfam" id="PF05685">
    <property type="entry name" value="Uma2"/>
    <property type="match status" value="1"/>
</dbReference>
<comment type="caution">
    <text evidence="2">The sequence shown here is derived from an EMBL/GenBank/DDBJ whole genome shotgun (WGS) entry which is preliminary data.</text>
</comment>
<dbReference type="EMBL" id="JAVHUY010000057">
    <property type="protein sequence ID" value="MDQ7910495.1"/>
    <property type="molecule type" value="Genomic_DNA"/>
</dbReference>
<keyword evidence="3" id="KW-1185">Reference proteome</keyword>
<dbReference type="Gene3D" id="3.90.1570.10">
    <property type="entry name" value="tt1808, chain A"/>
    <property type="match status" value="1"/>
</dbReference>
<protein>
    <submittedName>
        <fullName evidence="2">Uma2 family endonuclease</fullName>
    </submittedName>
</protein>
<dbReference type="InterPro" id="IPR008538">
    <property type="entry name" value="Uma2"/>
</dbReference>
<keyword evidence="2" id="KW-0540">Nuclease</keyword>
<dbReference type="GO" id="GO:0004519">
    <property type="term" value="F:endonuclease activity"/>
    <property type="evidence" value="ECO:0007669"/>
    <property type="project" value="UniProtKB-KW"/>
</dbReference>
<keyword evidence="2" id="KW-0378">Hydrolase</keyword>
<organism evidence="2 3">
    <name type="scientific">Phytohabitans maris</name>
    <dbReference type="NCBI Taxonomy" id="3071409"/>
    <lineage>
        <taxon>Bacteria</taxon>
        <taxon>Bacillati</taxon>
        <taxon>Actinomycetota</taxon>
        <taxon>Actinomycetes</taxon>
        <taxon>Micromonosporales</taxon>
        <taxon>Micromonosporaceae</taxon>
    </lineage>
</organism>
<dbReference type="InterPro" id="IPR012296">
    <property type="entry name" value="Nuclease_put_TT1808"/>
</dbReference>
<dbReference type="CDD" id="cd06260">
    <property type="entry name" value="DUF820-like"/>
    <property type="match status" value="1"/>
</dbReference>
<feature type="domain" description="Putative restriction endonuclease" evidence="1">
    <location>
        <begin position="16"/>
        <end position="168"/>
    </location>
</feature>
<gene>
    <name evidence="2" type="ORF">RB614_38970</name>
</gene>
<accession>A0ABU0ZU46</accession>
<evidence type="ECO:0000313" key="3">
    <source>
        <dbReference type="Proteomes" id="UP001230908"/>
    </source>
</evidence>
<dbReference type="InterPro" id="IPR011335">
    <property type="entry name" value="Restrct_endonuc-II-like"/>
</dbReference>
<dbReference type="SUPFAM" id="SSF52980">
    <property type="entry name" value="Restriction endonuclease-like"/>
    <property type="match status" value="1"/>
</dbReference>
<dbReference type="PANTHER" id="PTHR35400:SF3">
    <property type="entry name" value="SLL1072 PROTEIN"/>
    <property type="match status" value="1"/>
</dbReference>
<name>A0ABU0ZU46_9ACTN</name>
<keyword evidence="2" id="KW-0255">Endonuclease</keyword>
<evidence type="ECO:0000259" key="1">
    <source>
        <dbReference type="Pfam" id="PF05685"/>
    </source>
</evidence>
<proteinExistence type="predicted"/>
<dbReference type="PANTHER" id="PTHR35400">
    <property type="entry name" value="SLR1083 PROTEIN"/>
    <property type="match status" value="1"/>
</dbReference>
<reference evidence="2 3" key="1">
    <citation type="submission" date="2023-08" db="EMBL/GenBank/DDBJ databases">
        <title>Phytohabitans sansha sp. nov., isolated from marine sediment.</title>
        <authorList>
            <person name="Zhao Y."/>
            <person name="Yi K."/>
        </authorList>
    </citation>
    <scope>NUCLEOTIDE SEQUENCE [LARGE SCALE GENOMIC DNA]</scope>
    <source>
        <strain evidence="2 3">ZYX-F-186</strain>
    </source>
</reference>